<feature type="transmembrane region" description="Helical" evidence="1">
    <location>
        <begin position="22"/>
        <end position="46"/>
    </location>
</feature>
<organism evidence="3 4">
    <name type="scientific">Cellvibrio zantedeschiae</name>
    <dbReference type="NCBI Taxonomy" id="1237077"/>
    <lineage>
        <taxon>Bacteria</taxon>
        <taxon>Pseudomonadati</taxon>
        <taxon>Pseudomonadota</taxon>
        <taxon>Gammaproteobacteria</taxon>
        <taxon>Cellvibrionales</taxon>
        <taxon>Cellvibrionaceae</taxon>
        <taxon>Cellvibrio</taxon>
    </lineage>
</organism>
<evidence type="ECO:0000256" key="1">
    <source>
        <dbReference type="SAM" id="Phobius"/>
    </source>
</evidence>
<dbReference type="InterPro" id="IPR050623">
    <property type="entry name" value="Glucan_succinyl_AcylTrfase"/>
</dbReference>
<sequence>MTQAVNLPLHEITRKRLIELDWLRVMVFGLLIFYHVGMLYVEGWGWHYKSTYTSKFLTNIMLWSNQWRMSLLFMISGAAVSFLLASQSWWQFIVKRVPILLLPLLFGMLVVVVPQVYVEANSKGIINCPNYWHFWYAYLDQNSPEFADHKTLGSMHLTWNHLWFLLYLLAYSLIVWAAYPLLMSSRLMPLRNAFAKQTPMSVVIVLPIMISYFLGLWLDEKNPVTHNFVQDWFNHARSLLVFLIGFVLVRMPLVWNRFAGLRWHFLVTAAITFSYILFSFNGGSLGDGGIAKSINRLFWTANGWFWMLTLIAWAQHCFHNSNPILRYLNRGVYCFYIVHQTLIIAIAYFLVPKTLGGFWEPMLIILMVISGCILMFEIIKRLPVLPIFFGIQKGR</sequence>
<dbReference type="PANTHER" id="PTHR36927:SF3">
    <property type="entry name" value="GLUCANS BIOSYNTHESIS PROTEIN C"/>
    <property type="match status" value="1"/>
</dbReference>
<dbReference type="EMBL" id="BMYZ01000002">
    <property type="protein sequence ID" value="GGY77017.1"/>
    <property type="molecule type" value="Genomic_DNA"/>
</dbReference>
<feature type="transmembrane region" description="Helical" evidence="1">
    <location>
        <begin position="66"/>
        <end position="85"/>
    </location>
</feature>
<dbReference type="PANTHER" id="PTHR36927">
    <property type="entry name" value="BLR4337 PROTEIN"/>
    <property type="match status" value="1"/>
</dbReference>
<dbReference type="RefSeq" id="WP_189418570.1">
    <property type="nucleotide sequence ID" value="NZ_BMYZ01000002.1"/>
</dbReference>
<reference evidence="4" key="1">
    <citation type="journal article" date="2019" name="Int. J. Syst. Evol. Microbiol.">
        <title>The Global Catalogue of Microorganisms (GCM) 10K type strain sequencing project: providing services to taxonomists for standard genome sequencing and annotation.</title>
        <authorList>
            <consortium name="The Broad Institute Genomics Platform"/>
            <consortium name="The Broad Institute Genome Sequencing Center for Infectious Disease"/>
            <person name="Wu L."/>
            <person name="Ma J."/>
        </authorList>
    </citation>
    <scope>NUCLEOTIDE SEQUENCE [LARGE SCALE GENOMIC DNA]</scope>
    <source>
        <strain evidence="4">KCTC 32239</strain>
    </source>
</reference>
<feature type="transmembrane region" description="Helical" evidence="1">
    <location>
        <begin position="97"/>
        <end position="117"/>
    </location>
</feature>
<feature type="transmembrane region" description="Helical" evidence="1">
    <location>
        <begin position="331"/>
        <end position="351"/>
    </location>
</feature>
<dbReference type="InterPro" id="IPR002656">
    <property type="entry name" value="Acyl_transf_3_dom"/>
</dbReference>
<gene>
    <name evidence="3" type="ORF">GCM10011613_21910</name>
</gene>
<keyword evidence="1" id="KW-0812">Transmembrane</keyword>
<feature type="domain" description="Acyltransferase 3" evidence="2">
    <location>
        <begin position="18"/>
        <end position="375"/>
    </location>
</feature>
<feature type="transmembrane region" description="Helical" evidence="1">
    <location>
        <begin position="263"/>
        <end position="283"/>
    </location>
</feature>
<comment type="caution">
    <text evidence="3">The sequence shown here is derived from an EMBL/GenBank/DDBJ whole genome shotgun (WGS) entry which is preliminary data.</text>
</comment>
<dbReference type="Pfam" id="PF01757">
    <property type="entry name" value="Acyl_transf_3"/>
    <property type="match status" value="1"/>
</dbReference>
<feature type="transmembrane region" description="Helical" evidence="1">
    <location>
        <begin position="357"/>
        <end position="379"/>
    </location>
</feature>
<evidence type="ECO:0000313" key="3">
    <source>
        <dbReference type="EMBL" id="GGY77017.1"/>
    </source>
</evidence>
<keyword evidence="4" id="KW-1185">Reference proteome</keyword>
<protein>
    <submittedName>
        <fullName evidence="3">Membrane protein</fullName>
    </submittedName>
</protein>
<evidence type="ECO:0000259" key="2">
    <source>
        <dbReference type="Pfam" id="PF01757"/>
    </source>
</evidence>
<feature type="transmembrane region" description="Helical" evidence="1">
    <location>
        <begin position="238"/>
        <end position="256"/>
    </location>
</feature>
<feature type="transmembrane region" description="Helical" evidence="1">
    <location>
        <begin position="161"/>
        <end position="179"/>
    </location>
</feature>
<name>A0ABQ3B792_9GAMM</name>
<accession>A0ABQ3B792</accession>
<feature type="transmembrane region" description="Helical" evidence="1">
    <location>
        <begin position="303"/>
        <end position="319"/>
    </location>
</feature>
<keyword evidence="1" id="KW-0472">Membrane</keyword>
<proteinExistence type="predicted"/>
<feature type="transmembrane region" description="Helical" evidence="1">
    <location>
        <begin position="200"/>
        <end position="218"/>
    </location>
</feature>
<evidence type="ECO:0000313" key="4">
    <source>
        <dbReference type="Proteomes" id="UP000619761"/>
    </source>
</evidence>
<keyword evidence="1" id="KW-1133">Transmembrane helix</keyword>
<dbReference type="Proteomes" id="UP000619761">
    <property type="component" value="Unassembled WGS sequence"/>
</dbReference>